<dbReference type="Gene3D" id="1.10.510.10">
    <property type="entry name" value="Transferase(Phosphotransferase) domain 1"/>
    <property type="match status" value="1"/>
</dbReference>
<organism evidence="17 18">
    <name type="scientific">Quercus lobata</name>
    <name type="common">Valley oak</name>
    <dbReference type="NCBI Taxonomy" id="97700"/>
    <lineage>
        <taxon>Eukaryota</taxon>
        <taxon>Viridiplantae</taxon>
        <taxon>Streptophyta</taxon>
        <taxon>Embryophyta</taxon>
        <taxon>Tracheophyta</taxon>
        <taxon>Spermatophyta</taxon>
        <taxon>Magnoliopsida</taxon>
        <taxon>eudicotyledons</taxon>
        <taxon>Gunneridae</taxon>
        <taxon>Pentapetalae</taxon>
        <taxon>rosids</taxon>
        <taxon>fabids</taxon>
        <taxon>Fagales</taxon>
        <taxon>Fagaceae</taxon>
        <taxon>Quercus</taxon>
    </lineage>
</organism>
<dbReference type="OMA" id="CAHHRNI"/>
<dbReference type="Gene3D" id="3.30.200.20">
    <property type="entry name" value="Phosphorylase Kinase, domain 1"/>
    <property type="match status" value="1"/>
</dbReference>
<evidence type="ECO:0000256" key="14">
    <source>
        <dbReference type="PROSITE-ProRule" id="PRU10141"/>
    </source>
</evidence>
<dbReference type="Gramene" id="QL05p022462:mrna">
    <property type="protein sequence ID" value="QL05p022462:mrna"/>
    <property type="gene ID" value="QL05p022462"/>
</dbReference>
<feature type="binding site" evidence="14">
    <location>
        <position position="70"/>
    </location>
    <ligand>
        <name>ATP</name>
        <dbReference type="ChEBI" id="CHEBI:30616"/>
    </ligand>
</feature>
<keyword evidence="10" id="KW-1133">Transmembrane helix</keyword>
<evidence type="ECO:0000256" key="15">
    <source>
        <dbReference type="RuleBase" id="RU000304"/>
    </source>
</evidence>
<name>A0A7N2LNN2_QUELO</name>
<sequence>MVSPDDEWQHILQSAISGGPFSNSGSLYTFSYEELAKATDCFSKINFLGEGGYGSVHKGVLPEGKKVAIKQLRLDSKQGEKEFMAEVEIISHVHHKNLVSLGGYCSSEERKILVYEFVPNCTLHLHLHGKEKPIIDWPTRMKIALGSANGLAYLHEDCHPQIKHRDIKAANILLDDKFVVKVGFHKRIDMILYEVSNTYTCVRYVYF</sequence>
<dbReference type="GO" id="GO:0004674">
    <property type="term" value="F:protein serine/threonine kinase activity"/>
    <property type="evidence" value="ECO:0007669"/>
    <property type="project" value="UniProtKB-KW"/>
</dbReference>
<evidence type="ECO:0000256" key="9">
    <source>
        <dbReference type="ARBA" id="ARBA00022840"/>
    </source>
</evidence>
<dbReference type="EMBL" id="LRBV02000005">
    <property type="status" value="NOT_ANNOTATED_CDS"/>
    <property type="molecule type" value="Genomic_DNA"/>
</dbReference>
<dbReference type="InterPro" id="IPR011009">
    <property type="entry name" value="Kinase-like_dom_sf"/>
</dbReference>
<dbReference type="Pfam" id="PF07714">
    <property type="entry name" value="PK_Tyr_Ser-Thr"/>
    <property type="match status" value="1"/>
</dbReference>
<keyword evidence="3" id="KW-1003">Cell membrane</keyword>
<evidence type="ECO:0000256" key="6">
    <source>
        <dbReference type="ARBA" id="ARBA00022692"/>
    </source>
</evidence>
<dbReference type="SUPFAM" id="SSF56112">
    <property type="entry name" value="Protein kinase-like (PK-like)"/>
    <property type="match status" value="1"/>
</dbReference>
<dbReference type="Proteomes" id="UP000594261">
    <property type="component" value="Chromosome 5"/>
</dbReference>
<keyword evidence="7 14" id="KW-0547">Nucleotide-binding</keyword>
<dbReference type="GO" id="GO:0005886">
    <property type="term" value="C:plasma membrane"/>
    <property type="evidence" value="ECO:0007669"/>
    <property type="project" value="UniProtKB-SubCell"/>
</dbReference>
<dbReference type="SMART" id="SM00220">
    <property type="entry name" value="S_TKc"/>
    <property type="match status" value="1"/>
</dbReference>
<dbReference type="PROSITE" id="PS00107">
    <property type="entry name" value="PROTEIN_KINASE_ATP"/>
    <property type="match status" value="1"/>
</dbReference>
<dbReference type="PROSITE" id="PS00108">
    <property type="entry name" value="PROTEIN_KINASE_ST"/>
    <property type="match status" value="1"/>
</dbReference>
<evidence type="ECO:0000313" key="17">
    <source>
        <dbReference type="EnsemblPlants" id="QL05p022462:mrna"/>
    </source>
</evidence>
<keyword evidence="18" id="KW-1185">Reference proteome</keyword>
<dbReference type="GO" id="GO:0005524">
    <property type="term" value="F:ATP binding"/>
    <property type="evidence" value="ECO:0007669"/>
    <property type="project" value="UniProtKB-UniRule"/>
</dbReference>
<keyword evidence="6" id="KW-0812">Transmembrane</keyword>
<feature type="domain" description="Protein kinase" evidence="16">
    <location>
        <begin position="42"/>
        <end position="207"/>
    </location>
</feature>
<evidence type="ECO:0000256" key="11">
    <source>
        <dbReference type="ARBA" id="ARBA00023136"/>
    </source>
</evidence>
<proteinExistence type="inferred from homology"/>
<dbReference type="InterPro" id="IPR008271">
    <property type="entry name" value="Ser/Thr_kinase_AS"/>
</dbReference>
<evidence type="ECO:0000256" key="13">
    <source>
        <dbReference type="ARBA" id="ARBA00048679"/>
    </source>
</evidence>
<keyword evidence="9 14" id="KW-0067">ATP-binding</keyword>
<dbReference type="PANTHER" id="PTHR47982">
    <property type="entry name" value="PROLINE-RICH RECEPTOR-LIKE PROTEIN KINASE PERK4"/>
    <property type="match status" value="1"/>
</dbReference>
<dbReference type="InterPro" id="IPR001245">
    <property type="entry name" value="Ser-Thr/Tyr_kinase_cat_dom"/>
</dbReference>
<dbReference type="EnsemblPlants" id="QL05p022462:mrna">
    <property type="protein sequence ID" value="QL05p022462:mrna"/>
    <property type="gene ID" value="QL05p022462"/>
</dbReference>
<evidence type="ECO:0000256" key="2">
    <source>
        <dbReference type="ARBA" id="ARBA00012513"/>
    </source>
</evidence>
<keyword evidence="11" id="KW-0472">Membrane</keyword>
<evidence type="ECO:0000256" key="1">
    <source>
        <dbReference type="ARBA" id="ARBA00004162"/>
    </source>
</evidence>
<evidence type="ECO:0000256" key="5">
    <source>
        <dbReference type="ARBA" id="ARBA00022679"/>
    </source>
</evidence>
<dbReference type="EC" id="2.7.11.1" evidence="2"/>
<evidence type="ECO:0000256" key="4">
    <source>
        <dbReference type="ARBA" id="ARBA00022527"/>
    </source>
</evidence>
<dbReference type="InterPro" id="IPR047117">
    <property type="entry name" value="PERK1-13-like"/>
</dbReference>
<evidence type="ECO:0000256" key="3">
    <source>
        <dbReference type="ARBA" id="ARBA00022475"/>
    </source>
</evidence>
<protein>
    <recommendedName>
        <fullName evidence="2">non-specific serine/threonine protein kinase</fullName>
        <ecNumber evidence="2">2.7.11.1</ecNumber>
    </recommendedName>
</protein>
<reference evidence="17 18" key="1">
    <citation type="journal article" date="2016" name="G3 (Bethesda)">
        <title>First Draft Assembly and Annotation of the Genome of a California Endemic Oak Quercus lobata Nee (Fagaceae).</title>
        <authorList>
            <person name="Sork V.L."/>
            <person name="Fitz-Gibbon S.T."/>
            <person name="Puiu D."/>
            <person name="Crepeau M."/>
            <person name="Gugger P.F."/>
            <person name="Sherman R."/>
            <person name="Stevens K."/>
            <person name="Langley C.H."/>
            <person name="Pellegrini M."/>
            <person name="Salzberg S.L."/>
        </authorList>
    </citation>
    <scope>NUCLEOTIDE SEQUENCE [LARGE SCALE GENOMIC DNA]</scope>
    <source>
        <strain evidence="17 18">cv. SW786</strain>
    </source>
</reference>
<evidence type="ECO:0000256" key="12">
    <source>
        <dbReference type="ARBA" id="ARBA00047899"/>
    </source>
</evidence>
<dbReference type="PANTHER" id="PTHR47982:SF35">
    <property type="entry name" value="PROLINE-RICH RECEPTOR-LIKE PROTEIN KINASE PERK1-RELATED"/>
    <property type="match status" value="1"/>
</dbReference>
<dbReference type="InParanoid" id="A0A7N2LNN2"/>
<evidence type="ECO:0000256" key="7">
    <source>
        <dbReference type="ARBA" id="ARBA00022741"/>
    </source>
</evidence>
<keyword evidence="4 15" id="KW-0723">Serine/threonine-protein kinase</keyword>
<comment type="catalytic activity">
    <reaction evidence="12">
        <text>L-threonyl-[protein] + ATP = O-phospho-L-threonyl-[protein] + ADP + H(+)</text>
        <dbReference type="Rhea" id="RHEA:46608"/>
        <dbReference type="Rhea" id="RHEA-COMP:11060"/>
        <dbReference type="Rhea" id="RHEA-COMP:11605"/>
        <dbReference type="ChEBI" id="CHEBI:15378"/>
        <dbReference type="ChEBI" id="CHEBI:30013"/>
        <dbReference type="ChEBI" id="CHEBI:30616"/>
        <dbReference type="ChEBI" id="CHEBI:61977"/>
        <dbReference type="ChEBI" id="CHEBI:456216"/>
        <dbReference type="EC" id="2.7.11.1"/>
    </reaction>
</comment>
<evidence type="ECO:0000259" key="16">
    <source>
        <dbReference type="PROSITE" id="PS50011"/>
    </source>
</evidence>
<dbReference type="PROSITE" id="PS50011">
    <property type="entry name" value="PROTEIN_KINASE_DOM"/>
    <property type="match status" value="1"/>
</dbReference>
<evidence type="ECO:0000256" key="8">
    <source>
        <dbReference type="ARBA" id="ARBA00022777"/>
    </source>
</evidence>
<keyword evidence="8" id="KW-0418">Kinase</keyword>
<comment type="catalytic activity">
    <reaction evidence="13">
        <text>L-seryl-[protein] + ATP = O-phospho-L-seryl-[protein] + ADP + H(+)</text>
        <dbReference type="Rhea" id="RHEA:17989"/>
        <dbReference type="Rhea" id="RHEA-COMP:9863"/>
        <dbReference type="Rhea" id="RHEA-COMP:11604"/>
        <dbReference type="ChEBI" id="CHEBI:15378"/>
        <dbReference type="ChEBI" id="CHEBI:29999"/>
        <dbReference type="ChEBI" id="CHEBI:30616"/>
        <dbReference type="ChEBI" id="CHEBI:83421"/>
        <dbReference type="ChEBI" id="CHEBI:456216"/>
        <dbReference type="EC" id="2.7.11.1"/>
    </reaction>
</comment>
<accession>A0A7N2LNN2</accession>
<dbReference type="InterPro" id="IPR000719">
    <property type="entry name" value="Prot_kinase_dom"/>
</dbReference>
<reference evidence="17" key="2">
    <citation type="submission" date="2021-01" db="UniProtKB">
        <authorList>
            <consortium name="EnsemblPlants"/>
        </authorList>
    </citation>
    <scope>IDENTIFICATION</scope>
</reference>
<comment type="subcellular location">
    <subcellularLocation>
        <location evidence="1">Cell membrane</location>
        <topology evidence="1">Single-pass membrane protein</topology>
    </subcellularLocation>
</comment>
<evidence type="ECO:0000256" key="10">
    <source>
        <dbReference type="ARBA" id="ARBA00022989"/>
    </source>
</evidence>
<evidence type="ECO:0000313" key="18">
    <source>
        <dbReference type="Proteomes" id="UP000594261"/>
    </source>
</evidence>
<keyword evidence="5" id="KW-0808">Transferase</keyword>
<dbReference type="AlphaFoldDB" id="A0A7N2LNN2"/>
<dbReference type="FunFam" id="3.30.200.20:FF:000162">
    <property type="entry name" value="Adenine nucleotide alpha hydrolase-like domain kinase"/>
    <property type="match status" value="1"/>
</dbReference>
<dbReference type="InterPro" id="IPR017441">
    <property type="entry name" value="Protein_kinase_ATP_BS"/>
</dbReference>
<comment type="similarity">
    <text evidence="15">Belongs to the protein kinase superfamily.</text>
</comment>